<protein>
    <submittedName>
        <fullName evidence="1">Uncharacterized protein</fullName>
    </submittedName>
</protein>
<sequence length="135" mass="15740">MKKQILLPVSELREIREKFKVGRNDLRRALNYERNSDRARMLRAAALERGGLIYTGERHPDGYMPKGVVTEYNHGKGIMRQRFGQRVMLEVSRHTNMAKIIIDGKVLASFDDMTLDSWGDVLYSLQKIYNQIVER</sequence>
<comment type="caution">
    <text evidence="1">The sequence shown here is derived from an EMBL/GenBank/DDBJ whole genome shotgun (WGS) entry which is preliminary data.</text>
</comment>
<reference evidence="1" key="1">
    <citation type="submission" date="2020-10" db="EMBL/GenBank/DDBJ databases">
        <authorList>
            <person name="Gilroy R."/>
        </authorList>
    </citation>
    <scope>NUCLEOTIDE SEQUENCE</scope>
    <source>
        <strain evidence="1">21143</strain>
    </source>
</reference>
<accession>A0A9D1GET1</accession>
<dbReference type="EMBL" id="DVKT01000045">
    <property type="protein sequence ID" value="HIT39563.1"/>
    <property type="molecule type" value="Genomic_DNA"/>
</dbReference>
<evidence type="ECO:0000313" key="1">
    <source>
        <dbReference type="EMBL" id="HIT39563.1"/>
    </source>
</evidence>
<dbReference type="Proteomes" id="UP000886722">
    <property type="component" value="Unassembled WGS sequence"/>
</dbReference>
<dbReference type="AlphaFoldDB" id="A0A9D1GET1"/>
<evidence type="ECO:0000313" key="2">
    <source>
        <dbReference type="Proteomes" id="UP000886722"/>
    </source>
</evidence>
<gene>
    <name evidence="1" type="ORF">IAD06_05950</name>
</gene>
<reference evidence="1" key="2">
    <citation type="journal article" date="2021" name="PeerJ">
        <title>Extensive microbial diversity within the chicken gut microbiome revealed by metagenomics and culture.</title>
        <authorList>
            <person name="Gilroy R."/>
            <person name="Ravi A."/>
            <person name="Getino M."/>
            <person name="Pursley I."/>
            <person name="Horton D.L."/>
            <person name="Alikhan N.F."/>
            <person name="Baker D."/>
            <person name="Gharbi K."/>
            <person name="Hall N."/>
            <person name="Watson M."/>
            <person name="Adriaenssens E.M."/>
            <person name="Foster-Nyarko E."/>
            <person name="Jarju S."/>
            <person name="Secka A."/>
            <person name="Antonio M."/>
            <person name="Oren A."/>
            <person name="Chaudhuri R.R."/>
            <person name="La Ragione R."/>
            <person name="Hildebrand F."/>
            <person name="Pallen M.J."/>
        </authorList>
    </citation>
    <scope>NUCLEOTIDE SEQUENCE</scope>
    <source>
        <strain evidence="1">21143</strain>
    </source>
</reference>
<name>A0A9D1GET1_9BACT</name>
<proteinExistence type="predicted"/>
<organism evidence="1 2">
    <name type="scientific">Candidatus Caccoplasma intestinavium</name>
    <dbReference type="NCBI Taxonomy" id="2840716"/>
    <lineage>
        <taxon>Bacteria</taxon>
        <taxon>Pseudomonadati</taxon>
        <taxon>Bacteroidota</taxon>
        <taxon>Bacteroidia</taxon>
        <taxon>Bacteroidales</taxon>
        <taxon>Bacteroidaceae</taxon>
        <taxon>Bacteroidaceae incertae sedis</taxon>
        <taxon>Candidatus Caccoplasma</taxon>
    </lineage>
</organism>